<evidence type="ECO:0000259" key="7">
    <source>
        <dbReference type="PROSITE" id="PS51379"/>
    </source>
</evidence>
<dbReference type="SUPFAM" id="SSF54862">
    <property type="entry name" value="4Fe-4S ferredoxins"/>
    <property type="match status" value="1"/>
</dbReference>
<keyword evidence="11" id="KW-1185">Reference proteome</keyword>
<dbReference type="Pfam" id="PF02906">
    <property type="entry name" value="Fe_hyd_lg_C"/>
    <property type="match status" value="1"/>
</dbReference>
<feature type="domain" description="4Fe-4S ferredoxin-type" evidence="7">
    <location>
        <begin position="140"/>
        <end position="170"/>
    </location>
</feature>
<dbReference type="CDD" id="cd00207">
    <property type="entry name" value="fer2"/>
    <property type="match status" value="1"/>
</dbReference>
<keyword evidence="5" id="KW-0411">Iron-sulfur</keyword>
<dbReference type="InterPro" id="IPR049830">
    <property type="entry name" value="HndD"/>
</dbReference>
<dbReference type="SMART" id="SM00902">
    <property type="entry name" value="Fe_hyd_SSU"/>
    <property type="match status" value="1"/>
</dbReference>
<dbReference type="InterPro" id="IPR050340">
    <property type="entry name" value="Cytosolic_Fe-S_CAF"/>
</dbReference>
<dbReference type="Pfam" id="PF10588">
    <property type="entry name" value="NADH-G_4Fe-4S_3"/>
    <property type="match status" value="1"/>
</dbReference>
<keyword evidence="2" id="KW-0479">Metal-binding</keyword>
<accession>A0A242K626</accession>
<dbReference type="Gene3D" id="3.40.50.1780">
    <property type="match status" value="1"/>
</dbReference>
<keyword evidence="4" id="KW-0408">Iron</keyword>
<feature type="domain" description="4Fe-4S ferredoxin-type" evidence="7">
    <location>
        <begin position="183"/>
        <end position="212"/>
    </location>
</feature>
<dbReference type="Proteomes" id="UP000195141">
    <property type="component" value="Chromosome"/>
</dbReference>
<dbReference type="PROSITE" id="PS00198">
    <property type="entry name" value="4FE4S_FER_1"/>
    <property type="match status" value="1"/>
</dbReference>
<reference evidence="10" key="2">
    <citation type="submission" date="2017-05" db="EMBL/GenBank/DDBJ databases">
        <authorList>
            <consortium name="The Broad Institute Genomics Platform"/>
            <consortium name="The Broad Institute Genomic Center for Infectious Diseases"/>
            <person name="Earl A."/>
            <person name="Manson A."/>
            <person name="Schwartman J."/>
            <person name="Gilmore M."/>
            <person name="Abouelleil A."/>
            <person name="Cao P."/>
            <person name="Chapman S."/>
            <person name="Cusick C."/>
            <person name="Shea T."/>
            <person name="Young S."/>
            <person name="Neafsey D."/>
            <person name="Nusbaum C."/>
            <person name="Birren B."/>
        </authorList>
    </citation>
    <scope>NUCLEOTIDE SEQUENCE</scope>
    <source>
        <strain evidence="10">9E7_DIV0242</strain>
    </source>
</reference>
<evidence type="ECO:0000256" key="3">
    <source>
        <dbReference type="ARBA" id="ARBA00022737"/>
    </source>
</evidence>
<dbReference type="FunFam" id="3.30.70.20:FF:000035">
    <property type="entry name" value="Iron hydrogenase 1"/>
    <property type="match status" value="1"/>
</dbReference>
<keyword evidence="3" id="KW-0677">Repeat</keyword>
<dbReference type="SUPFAM" id="SSF54292">
    <property type="entry name" value="2Fe-2S ferredoxin-like"/>
    <property type="match status" value="1"/>
</dbReference>
<dbReference type="Pfam" id="PF02256">
    <property type="entry name" value="Fe_hyd_SSU"/>
    <property type="match status" value="1"/>
</dbReference>
<evidence type="ECO:0000256" key="1">
    <source>
        <dbReference type="ARBA" id="ARBA00022485"/>
    </source>
</evidence>
<dbReference type="GO" id="GO:0051539">
    <property type="term" value="F:4 iron, 4 sulfur cluster binding"/>
    <property type="evidence" value="ECO:0007669"/>
    <property type="project" value="UniProtKB-KW"/>
</dbReference>
<sequence>MKEITITINGKTCSAPEGSTILEAARYNNIDIPTLCFLKEINEIGACRMCVVEVEGAKSLATSCVYPIREGMKIVTNSEKVFQSRKINLELILSTHERKCLSCIRNGNCELQKLCKDFNVDDEDYYNGENYEYDFDDSAVHMYRNNNKCILCKRCVAACSKVQAIGVIGSNERGFKTHIGCAFEKNLGEVSCISCGQCIVVCPTGAIAEKDQTKEVWEALEDPSKYVVVQTAPSIRVTLGESFNMPIGTNVEGKMVAALRRIGFDKVFDTNVAADFTIMEEANEFLDRVANDGPFPLFTSCSPGWVKYCESYHPELIPNLSSCKSPQQMFGALVKTWYAEKMGIDPKDIFVVGIMPCTAKKFEVTREDEAAAGYSDVDVALTTRELARMIDKAGIRFPELEDEAFDNPLGEATGAGYIFGATGGVMEAALRTAVETLSGEELQALDFDDVRGMAGIKEATYEVNGVEVKVAVASGIGNAKRLIKKIQAGEAFYHFVEIMGCPGGCINGGGQPVQPASVRNFIDLKAKRAAALYEEDAARKLRKSNDSPIVQHLYKEFLEHPGSEKAHHLLHTSYRDRSVVQHS</sequence>
<dbReference type="Gene3D" id="3.40.950.10">
    <property type="entry name" value="Fe-only Hydrogenase (Larger Subunit), Chain L, domain 3"/>
    <property type="match status" value="1"/>
</dbReference>
<dbReference type="Gene3D" id="3.30.70.20">
    <property type="match status" value="1"/>
</dbReference>
<dbReference type="Gene3D" id="3.10.20.740">
    <property type="match status" value="1"/>
</dbReference>
<gene>
    <name evidence="9" type="ORF">A5888_001974</name>
    <name evidence="10" type="ORF">A5888_003848</name>
</gene>
<evidence type="ECO:0000313" key="10">
    <source>
        <dbReference type="EMBL" id="WYJ92075.1"/>
    </source>
</evidence>
<evidence type="ECO:0000259" key="6">
    <source>
        <dbReference type="PROSITE" id="PS51085"/>
    </source>
</evidence>
<evidence type="ECO:0000259" key="8">
    <source>
        <dbReference type="PROSITE" id="PS51839"/>
    </source>
</evidence>
<keyword evidence="1" id="KW-0004">4Fe-4S</keyword>
<dbReference type="PANTHER" id="PTHR11615">
    <property type="entry name" value="NITRATE, FORMATE, IRON DEHYDROGENASE"/>
    <property type="match status" value="1"/>
</dbReference>
<dbReference type="InterPro" id="IPR009016">
    <property type="entry name" value="Fe_hydrogenase"/>
</dbReference>
<dbReference type="GO" id="GO:0005506">
    <property type="term" value="F:iron ion binding"/>
    <property type="evidence" value="ECO:0007669"/>
    <property type="project" value="InterPro"/>
</dbReference>
<name>A0A242K626_9ENTE</name>
<dbReference type="NCBIfam" id="TIGR02512">
    <property type="entry name" value="FeFe_hydrog_A"/>
    <property type="match status" value="1"/>
</dbReference>
<protein>
    <submittedName>
        <fullName evidence="10">NADP-reducing hydrogenase subunit HndD</fullName>
    </submittedName>
</protein>
<dbReference type="PROSITE" id="PS51085">
    <property type="entry name" value="2FE2S_FER_2"/>
    <property type="match status" value="1"/>
</dbReference>
<organism evidence="9">
    <name type="scientific">Candidatus Enterococcus clewellii</name>
    <dbReference type="NCBI Taxonomy" id="1834193"/>
    <lineage>
        <taxon>Bacteria</taxon>
        <taxon>Bacillati</taxon>
        <taxon>Bacillota</taxon>
        <taxon>Bacilli</taxon>
        <taxon>Lactobacillales</taxon>
        <taxon>Enterococcaceae</taxon>
        <taxon>Enterococcus</taxon>
    </lineage>
</organism>
<evidence type="ECO:0000256" key="4">
    <source>
        <dbReference type="ARBA" id="ARBA00023004"/>
    </source>
</evidence>
<dbReference type="InterPro" id="IPR004108">
    <property type="entry name" value="Fe_hydrogenase_lsu_C"/>
</dbReference>
<dbReference type="GO" id="GO:0008901">
    <property type="term" value="F:ferredoxin hydrogenase activity"/>
    <property type="evidence" value="ECO:0007669"/>
    <property type="project" value="InterPro"/>
</dbReference>
<proteinExistence type="predicted"/>
<dbReference type="InterPro" id="IPR013352">
    <property type="entry name" value="Fe_hydrogenase_subset"/>
</dbReference>
<dbReference type="RefSeq" id="WP_086349049.1">
    <property type="nucleotide sequence ID" value="NZ_CP147247.1"/>
</dbReference>
<dbReference type="Gene3D" id="4.10.260.20">
    <property type="entry name" value="Iron hydrogenase, small subunit"/>
    <property type="match status" value="1"/>
</dbReference>
<evidence type="ECO:0000313" key="11">
    <source>
        <dbReference type="Proteomes" id="UP000195141"/>
    </source>
</evidence>
<dbReference type="InterPro" id="IPR036010">
    <property type="entry name" value="2Fe-2S_ferredoxin-like_sf"/>
</dbReference>
<dbReference type="InterPro" id="IPR001041">
    <property type="entry name" value="2Fe-2S_ferredoxin-type"/>
</dbReference>
<evidence type="ECO:0000256" key="5">
    <source>
        <dbReference type="ARBA" id="ARBA00023014"/>
    </source>
</evidence>
<dbReference type="Pfam" id="PF12838">
    <property type="entry name" value="Fer4_7"/>
    <property type="match status" value="1"/>
</dbReference>
<dbReference type="OrthoDB" id="9805142at2"/>
<dbReference type="PROSITE" id="PS51839">
    <property type="entry name" value="4FE4S_HC3"/>
    <property type="match status" value="1"/>
</dbReference>
<dbReference type="InterPro" id="IPR019574">
    <property type="entry name" value="NADH_UbQ_OxRdtase_Gsu_4Fe4S-bd"/>
</dbReference>
<dbReference type="InterPro" id="IPR003149">
    <property type="entry name" value="Fe_hydrogenase_ssu"/>
</dbReference>
<dbReference type="SMART" id="SM00929">
    <property type="entry name" value="NADH-G_4Fe-4S_3"/>
    <property type="match status" value="1"/>
</dbReference>
<dbReference type="SUPFAM" id="SSF53920">
    <property type="entry name" value="Fe-only hydrogenase"/>
    <property type="match status" value="1"/>
</dbReference>
<dbReference type="InterPro" id="IPR017896">
    <property type="entry name" value="4Fe4S_Fe-S-bd"/>
</dbReference>
<evidence type="ECO:0000313" key="9">
    <source>
        <dbReference type="EMBL" id="OTP15760.1"/>
    </source>
</evidence>
<dbReference type="PROSITE" id="PS51379">
    <property type="entry name" value="4FE4S_FER_2"/>
    <property type="match status" value="2"/>
</dbReference>
<reference evidence="9" key="1">
    <citation type="submission" date="2017-05" db="EMBL/GenBank/DDBJ databases">
        <title>The Genome Sequence of Enterococcus sp. 9E7_DIV0242.</title>
        <authorList>
            <consortium name="The Broad Institute Genomics Platform"/>
            <consortium name="The Broad Institute Genomic Center for Infectious Diseases"/>
            <person name="Earl A."/>
            <person name="Manson A."/>
            <person name="Schwartman J."/>
            <person name="Gilmore M."/>
            <person name="Abouelleil A."/>
            <person name="Cao P."/>
            <person name="Chapman S."/>
            <person name="Cusick C."/>
            <person name="Shea T."/>
            <person name="Young S."/>
            <person name="Neafsey D."/>
            <person name="Nusbaum C."/>
            <person name="Birren B."/>
        </authorList>
    </citation>
    <scope>NUCLEOTIDE SEQUENCE [LARGE SCALE GENOMIC DNA]</scope>
    <source>
        <strain evidence="9">9E7_DIV0242</strain>
    </source>
</reference>
<dbReference type="EMBL" id="CP147247">
    <property type="protein sequence ID" value="WYJ92075.1"/>
    <property type="molecule type" value="Genomic_DNA"/>
</dbReference>
<dbReference type="NCBIfam" id="NF040763">
    <property type="entry name" value="FeFe_hydrog_A6"/>
    <property type="match status" value="1"/>
</dbReference>
<feature type="domain" description="2Fe-2S ferredoxin-type" evidence="6">
    <location>
        <begin position="2"/>
        <end position="80"/>
    </location>
</feature>
<dbReference type="InterPro" id="IPR017900">
    <property type="entry name" value="4Fe4S_Fe_S_CS"/>
</dbReference>
<dbReference type="AlphaFoldDB" id="A0A242K626"/>
<feature type="domain" description="4Fe-4S His(Cys)3-ligated-type" evidence="8">
    <location>
        <begin position="80"/>
        <end position="119"/>
    </location>
</feature>
<dbReference type="Pfam" id="PF13510">
    <property type="entry name" value="Fer2_4"/>
    <property type="match status" value="1"/>
</dbReference>
<dbReference type="InterPro" id="IPR036991">
    <property type="entry name" value="Fe_hydrogenase_ssu_sf"/>
</dbReference>
<evidence type="ECO:0000256" key="2">
    <source>
        <dbReference type="ARBA" id="ARBA00022723"/>
    </source>
</evidence>
<dbReference type="EMBL" id="NGMM01000003">
    <property type="protein sequence ID" value="OTP15760.1"/>
    <property type="molecule type" value="Genomic_DNA"/>
</dbReference>
<reference evidence="10" key="3">
    <citation type="submission" date="2024-03" db="EMBL/GenBank/DDBJ databases">
        <title>The Genome Sequence of Enterococcus sp. DIV0242b.</title>
        <authorList>
            <consortium name="The Broad Institute Genomics Platform"/>
            <consortium name="The Broad Institute Microbial Omics Core"/>
            <consortium name="The Broad Institute Genomic Center for Infectious Diseases"/>
            <person name="Earl A."/>
            <person name="Manson A."/>
            <person name="Gilmore M."/>
            <person name="Schwartman J."/>
            <person name="Shea T."/>
            <person name="Abouelleil A."/>
            <person name="Cao P."/>
            <person name="Chapman S."/>
            <person name="Cusick C."/>
            <person name="Young S."/>
            <person name="Neafsey D."/>
            <person name="Nusbaum C."/>
            <person name="Birren B."/>
        </authorList>
    </citation>
    <scope>NUCLEOTIDE SEQUENCE</scope>
    <source>
        <strain evidence="10">9E7_DIV0242</strain>
    </source>
</reference>